<dbReference type="Gene3D" id="3.10.310.10">
    <property type="entry name" value="Diaminopimelate Epimerase, Chain A, domain 1"/>
    <property type="match status" value="1"/>
</dbReference>
<dbReference type="InParanoid" id="A0A251VAS6"/>
<protein>
    <submittedName>
        <fullName evidence="1">Uncharacterized protein</fullName>
    </submittedName>
</protein>
<dbReference type="SUPFAM" id="SSF54506">
    <property type="entry name" value="Diaminopimelate epimerase-like"/>
    <property type="match status" value="1"/>
</dbReference>
<evidence type="ECO:0000313" key="1">
    <source>
        <dbReference type="EMBL" id="OTG31731.1"/>
    </source>
</evidence>
<reference evidence="2" key="1">
    <citation type="journal article" date="2017" name="Nature">
        <title>The sunflower genome provides insights into oil metabolism, flowering and Asterid evolution.</title>
        <authorList>
            <person name="Badouin H."/>
            <person name="Gouzy J."/>
            <person name="Grassa C.J."/>
            <person name="Murat F."/>
            <person name="Staton S.E."/>
            <person name="Cottret L."/>
            <person name="Lelandais-Briere C."/>
            <person name="Owens G.L."/>
            <person name="Carrere S."/>
            <person name="Mayjonade B."/>
            <person name="Legrand L."/>
            <person name="Gill N."/>
            <person name="Kane N.C."/>
            <person name="Bowers J.E."/>
            <person name="Hubner S."/>
            <person name="Bellec A."/>
            <person name="Berard A."/>
            <person name="Berges H."/>
            <person name="Blanchet N."/>
            <person name="Boniface M.C."/>
            <person name="Brunel D."/>
            <person name="Catrice O."/>
            <person name="Chaidir N."/>
            <person name="Claudel C."/>
            <person name="Donnadieu C."/>
            <person name="Faraut T."/>
            <person name="Fievet G."/>
            <person name="Helmstetter N."/>
            <person name="King M."/>
            <person name="Knapp S.J."/>
            <person name="Lai Z."/>
            <person name="Le Paslier M.C."/>
            <person name="Lippi Y."/>
            <person name="Lorenzon L."/>
            <person name="Mandel J.R."/>
            <person name="Marage G."/>
            <person name="Marchand G."/>
            <person name="Marquand E."/>
            <person name="Bret-Mestries E."/>
            <person name="Morien E."/>
            <person name="Nambeesan S."/>
            <person name="Nguyen T."/>
            <person name="Pegot-Espagnet P."/>
            <person name="Pouilly N."/>
            <person name="Raftis F."/>
            <person name="Sallet E."/>
            <person name="Schiex T."/>
            <person name="Thomas J."/>
            <person name="Vandecasteele C."/>
            <person name="Vares D."/>
            <person name="Vear F."/>
            <person name="Vautrin S."/>
            <person name="Crespi M."/>
            <person name="Mangin B."/>
            <person name="Burke J.M."/>
            <person name="Salse J."/>
            <person name="Munos S."/>
            <person name="Vincourt P."/>
            <person name="Rieseberg L.H."/>
            <person name="Langlade N.B."/>
        </authorList>
    </citation>
    <scope>NUCLEOTIDE SEQUENCE [LARGE SCALE GENOMIC DNA]</scope>
    <source>
        <strain evidence="2">cv. SF193</strain>
    </source>
</reference>
<dbReference type="EMBL" id="CM007892">
    <property type="protein sequence ID" value="OTG31731.1"/>
    <property type="molecule type" value="Genomic_DNA"/>
</dbReference>
<organism evidence="1 2">
    <name type="scientific">Helianthus annuus</name>
    <name type="common">Common sunflower</name>
    <dbReference type="NCBI Taxonomy" id="4232"/>
    <lineage>
        <taxon>Eukaryota</taxon>
        <taxon>Viridiplantae</taxon>
        <taxon>Streptophyta</taxon>
        <taxon>Embryophyta</taxon>
        <taxon>Tracheophyta</taxon>
        <taxon>Spermatophyta</taxon>
        <taxon>Magnoliopsida</taxon>
        <taxon>eudicotyledons</taxon>
        <taxon>Gunneridae</taxon>
        <taxon>Pentapetalae</taxon>
        <taxon>asterids</taxon>
        <taxon>campanulids</taxon>
        <taxon>Asterales</taxon>
        <taxon>Asteraceae</taxon>
        <taxon>Asteroideae</taxon>
        <taxon>Heliantheae alliance</taxon>
        <taxon>Heliantheae</taxon>
        <taxon>Helianthus</taxon>
    </lineage>
</organism>
<dbReference type="Proteomes" id="UP000215914">
    <property type="component" value="Chromosome 3"/>
</dbReference>
<proteinExistence type="predicted"/>
<dbReference type="AlphaFoldDB" id="A0A251VAS6"/>
<name>A0A251VAS6_HELAN</name>
<evidence type="ECO:0000313" key="2">
    <source>
        <dbReference type="Proteomes" id="UP000215914"/>
    </source>
</evidence>
<accession>A0A251VAS6</accession>
<keyword evidence="2" id="KW-1185">Reference proteome</keyword>
<gene>
    <name evidence="1" type="ORF">HannXRQ_Chr03g0078931</name>
</gene>
<sequence>MILLSVIGDSELYLLACWDYSTIPCQNPERFCNMLLDLTIAICCITADIGATLACGTGACVVVVAAILKGCSGGLIYQEGHWMGPVEVVSFWICSALGFVQSQNNFQICGKSLLSSVSYASNVSSVST</sequence>